<dbReference type="GO" id="GO:0005525">
    <property type="term" value="F:GTP binding"/>
    <property type="evidence" value="ECO:0007669"/>
    <property type="project" value="UniProtKB-KW"/>
</dbReference>
<evidence type="ECO:0000256" key="10">
    <source>
        <dbReference type="ARBA" id="ARBA00049295"/>
    </source>
</evidence>
<evidence type="ECO:0000256" key="4">
    <source>
        <dbReference type="ARBA" id="ARBA00022723"/>
    </source>
</evidence>
<dbReference type="GO" id="GO:0009231">
    <property type="term" value="P:riboflavin biosynthetic process"/>
    <property type="evidence" value="ECO:0007669"/>
    <property type="project" value="UniProtKB-UniRule"/>
</dbReference>
<dbReference type="GO" id="GO:0005829">
    <property type="term" value="C:cytosol"/>
    <property type="evidence" value="ECO:0007669"/>
    <property type="project" value="TreeGrafter"/>
</dbReference>
<gene>
    <name evidence="11 13" type="primary">ribA</name>
    <name evidence="13" type="ORF">EYR15_07235</name>
</gene>
<dbReference type="InterPro" id="IPR032677">
    <property type="entry name" value="GTP_cyclohydro_II"/>
</dbReference>
<keyword evidence="14" id="KW-1185">Reference proteome</keyword>
<feature type="binding site" evidence="11">
    <location>
        <position position="229"/>
    </location>
    <ligand>
        <name>Zn(2+)</name>
        <dbReference type="ChEBI" id="CHEBI:29105"/>
        <note>catalytic</note>
    </ligand>
</feature>
<keyword evidence="8 11" id="KW-0342">GTP-binding</keyword>
<reference evidence="13 14" key="1">
    <citation type="submission" date="2019-02" db="EMBL/GenBank/DDBJ databases">
        <title>Hansschlegelia quercus sp. nov., a novel methylotrophic bacterium from buds of oak (Quercus robur L.).</title>
        <authorList>
            <person name="Agafonova N.V."/>
            <person name="Kaparullina E.N."/>
            <person name="Grouzdev D.S."/>
            <person name="Doronina N.V."/>
        </authorList>
    </citation>
    <scope>NUCLEOTIDE SEQUENCE [LARGE SCALE GENOMIC DNA]</scope>
    <source>
        <strain evidence="13 14">Dub</strain>
    </source>
</reference>
<feature type="binding site" evidence="11">
    <location>
        <position position="313"/>
    </location>
    <ligand>
        <name>GTP</name>
        <dbReference type="ChEBI" id="CHEBI:37565"/>
    </ligand>
</feature>
<accession>A0A4V2JE25</accession>
<comment type="similarity">
    <text evidence="2">In the N-terminal section; belongs to the DHBP synthase family.</text>
</comment>
<feature type="binding site" evidence="11">
    <location>
        <position position="318"/>
    </location>
    <ligand>
        <name>GTP</name>
        <dbReference type="ChEBI" id="CHEBI:37565"/>
    </ligand>
</feature>
<feature type="domain" description="GTP cyclohydrolase II" evidence="12">
    <location>
        <begin position="170"/>
        <end position="334"/>
    </location>
</feature>
<dbReference type="SUPFAM" id="SSF142695">
    <property type="entry name" value="RibA-like"/>
    <property type="match status" value="1"/>
</dbReference>
<name>A0A4V2JE25_9HYPH</name>
<dbReference type="EC" id="3.5.4.25" evidence="11"/>
<dbReference type="UniPathway" id="UPA00275">
    <property type="reaction ID" value="UER00400"/>
</dbReference>
<evidence type="ECO:0000256" key="11">
    <source>
        <dbReference type="HAMAP-Rule" id="MF_00179"/>
    </source>
</evidence>
<evidence type="ECO:0000313" key="13">
    <source>
        <dbReference type="EMBL" id="TBN53596.1"/>
    </source>
</evidence>
<keyword evidence="6 11" id="KW-0378">Hydrolase</keyword>
<comment type="similarity">
    <text evidence="11">Belongs to the GTP cyclohydrolase II family.</text>
</comment>
<evidence type="ECO:0000313" key="14">
    <source>
        <dbReference type="Proteomes" id="UP000291613"/>
    </source>
</evidence>
<dbReference type="HAMAP" id="MF_00179">
    <property type="entry name" value="RibA"/>
    <property type="match status" value="1"/>
</dbReference>
<feature type="binding site" evidence="11">
    <location>
        <position position="278"/>
    </location>
    <ligand>
        <name>GTP</name>
        <dbReference type="ChEBI" id="CHEBI:37565"/>
    </ligand>
</feature>
<feature type="binding site" evidence="11">
    <location>
        <position position="231"/>
    </location>
    <ligand>
        <name>Zn(2+)</name>
        <dbReference type="ChEBI" id="CHEBI:29105"/>
        <note>catalytic</note>
    </ligand>
</feature>
<dbReference type="Proteomes" id="UP000291613">
    <property type="component" value="Unassembled WGS sequence"/>
</dbReference>
<evidence type="ECO:0000256" key="9">
    <source>
        <dbReference type="ARBA" id="ARBA00043932"/>
    </source>
</evidence>
<dbReference type="PANTHER" id="PTHR21327">
    <property type="entry name" value="GTP CYCLOHYDROLASE II-RELATED"/>
    <property type="match status" value="1"/>
</dbReference>
<evidence type="ECO:0000256" key="3">
    <source>
        <dbReference type="ARBA" id="ARBA00022619"/>
    </source>
</evidence>
<comment type="cofactor">
    <cofactor evidence="11">
        <name>Zn(2+)</name>
        <dbReference type="ChEBI" id="CHEBI:29105"/>
    </cofactor>
    <text evidence="11">Binds 1 zinc ion per subunit.</text>
</comment>
<dbReference type="OrthoDB" id="9793111at2"/>
<organism evidence="13 14">
    <name type="scientific">Hansschlegelia quercus</name>
    <dbReference type="NCBI Taxonomy" id="2528245"/>
    <lineage>
        <taxon>Bacteria</taxon>
        <taxon>Pseudomonadati</taxon>
        <taxon>Pseudomonadota</taxon>
        <taxon>Alphaproteobacteria</taxon>
        <taxon>Hyphomicrobiales</taxon>
        <taxon>Methylopilaceae</taxon>
        <taxon>Hansschlegelia</taxon>
    </lineage>
</organism>
<dbReference type="AlphaFoldDB" id="A0A4V2JE25"/>
<dbReference type="CDD" id="cd00641">
    <property type="entry name" value="GTP_cyclohydro2"/>
    <property type="match status" value="1"/>
</dbReference>
<dbReference type="InterPro" id="IPR036144">
    <property type="entry name" value="RibA-like_sf"/>
</dbReference>
<protein>
    <recommendedName>
        <fullName evidence="11">GTP cyclohydrolase-2</fullName>
        <ecNumber evidence="11">3.5.4.25</ecNumber>
    </recommendedName>
    <alternativeName>
        <fullName evidence="11">GTP cyclohydrolase II</fullName>
    </alternativeName>
</protein>
<dbReference type="GO" id="GO:0008686">
    <property type="term" value="F:3,4-dihydroxy-2-butanone-4-phosphate synthase activity"/>
    <property type="evidence" value="ECO:0007669"/>
    <property type="project" value="TreeGrafter"/>
</dbReference>
<dbReference type="GO" id="GO:0008270">
    <property type="term" value="F:zinc ion binding"/>
    <property type="evidence" value="ECO:0007669"/>
    <property type="project" value="UniProtKB-UniRule"/>
</dbReference>
<comment type="function">
    <text evidence="9 11">Catalyzes the conversion of GTP to 2,5-diamino-6-ribosylamino-4(3H)-pyrimidinone 5'-phosphate (DARP), formate and pyrophosphate.</text>
</comment>
<comment type="caution">
    <text evidence="13">The sequence shown here is derived from an EMBL/GenBank/DDBJ whole genome shotgun (WGS) entry which is preliminary data.</text>
</comment>
<dbReference type="NCBIfam" id="TIGR00505">
    <property type="entry name" value="ribA"/>
    <property type="match status" value="1"/>
</dbReference>
<dbReference type="FunFam" id="3.40.50.10990:FF:000001">
    <property type="entry name" value="Riboflavin biosynthesis protein RibBA"/>
    <property type="match status" value="1"/>
</dbReference>
<dbReference type="PANTHER" id="PTHR21327:SF18">
    <property type="entry name" value="3,4-DIHYDROXY-2-BUTANONE 4-PHOSPHATE SYNTHASE"/>
    <property type="match status" value="1"/>
</dbReference>
<feature type="active site" description="Proton acceptor" evidence="11">
    <location>
        <position position="290"/>
    </location>
</feature>
<dbReference type="Pfam" id="PF00925">
    <property type="entry name" value="GTP_cyclohydro2"/>
    <property type="match status" value="1"/>
</dbReference>
<evidence type="ECO:0000256" key="5">
    <source>
        <dbReference type="ARBA" id="ARBA00022741"/>
    </source>
</evidence>
<keyword evidence="3 11" id="KW-0686">Riboflavin biosynthesis</keyword>
<evidence type="ECO:0000256" key="8">
    <source>
        <dbReference type="ARBA" id="ARBA00023134"/>
    </source>
</evidence>
<dbReference type="GO" id="GO:0003935">
    <property type="term" value="F:GTP cyclohydrolase II activity"/>
    <property type="evidence" value="ECO:0007669"/>
    <property type="project" value="UniProtKB-UniRule"/>
</dbReference>
<evidence type="ECO:0000256" key="7">
    <source>
        <dbReference type="ARBA" id="ARBA00022833"/>
    </source>
</evidence>
<feature type="binding site" evidence="11">
    <location>
        <position position="234"/>
    </location>
    <ligand>
        <name>GTP</name>
        <dbReference type="ChEBI" id="CHEBI:37565"/>
    </ligand>
</feature>
<keyword evidence="5 11" id="KW-0547">Nucleotide-binding</keyword>
<dbReference type="Gene3D" id="3.40.50.10990">
    <property type="entry name" value="GTP cyclohydrolase II"/>
    <property type="match status" value="1"/>
</dbReference>
<feature type="binding site" evidence="11">
    <location>
        <position position="218"/>
    </location>
    <ligand>
        <name>Zn(2+)</name>
        <dbReference type="ChEBI" id="CHEBI:29105"/>
        <note>catalytic</note>
    </ligand>
</feature>
<evidence type="ECO:0000259" key="12">
    <source>
        <dbReference type="Pfam" id="PF00925"/>
    </source>
</evidence>
<keyword evidence="4 11" id="KW-0479">Metal-binding</keyword>
<feature type="binding site" evidence="11">
    <location>
        <begin position="213"/>
        <end position="217"/>
    </location>
    <ligand>
        <name>GTP</name>
        <dbReference type="ChEBI" id="CHEBI:37565"/>
    </ligand>
</feature>
<evidence type="ECO:0000256" key="2">
    <source>
        <dbReference type="ARBA" id="ARBA00005520"/>
    </source>
</evidence>
<comment type="pathway">
    <text evidence="1 11">Cofactor biosynthesis; riboflavin biosynthesis; 5-amino-6-(D-ribitylamino)uracil from GTP: step 1/4.</text>
</comment>
<feature type="active site" description="Nucleophile" evidence="11">
    <location>
        <position position="292"/>
    </location>
</feature>
<dbReference type="EMBL" id="SIUB01000003">
    <property type="protein sequence ID" value="TBN53596.1"/>
    <property type="molecule type" value="Genomic_DNA"/>
</dbReference>
<evidence type="ECO:0000256" key="6">
    <source>
        <dbReference type="ARBA" id="ARBA00022801"/>
    </source>
</evidence>
<proteinExistence type="inferred from homology"/>
<comment type="catalytic activity">
    <reaction evidence="10 11">
        <text>GTP + 4 H2O = 2,5-diamino-6-hydroxy-4-(5-phosphoribosylamino)-pyrimidine + formate + 2 phosphate + 3 H(+)</text>
        <dbReference type="Rhea" id="RHEA:23704"/>
        <dbReference type="ChEBI" id="CHEBI:15377"/>
        <dbReference type="ChEBI" id="CHEBI:15378"/>
        <dbReference type="ChEBI" id="CHEBI:15740"/>
        <dbReference type="ChEBI" id="CHEBI:37565"/>
        <dbReference type="ChEBI" id="CHEBI:43474"/>
        <dbReference type="ChEBI" id="CHEBI:58614"/>
        <dbReference type="EC" id="3.5.4.25"/>
    </reaction>
</comment>
<dbReference type="InterPro" id="IPR000926">
    <property type="entry name" value="RibA"/>
</dbReference>
<keyword evidence="7 11" id="KW-0862">Zinc</keyword>
<dbReference type="NCBIfam" id="NF001591">
    <property type="entry name" value="PRK00393.1"/>
    <property type="match status" value="1"/>
</dbReference>
<evidence type="ECO:0000256" key="1">
    <source>
        <dbReference type="ARBA" id="ARBA00004853"/>
    </source>
</evidence>
<feature type="binding site" evidence="11">
    <location>
        <begin position="256"/>
        <end position="258"/>
    </location>
    <ligand>
        <name>GTP</name>
        <dbReference type="ChEBI" id="CHEBI:37565"/>
    </ligand>
</feature>
<sequence>MRDSRVAPRADRSVLRAVAELRGGRPVIIKACAPLLVLSAEAASPSGIDDLLDNTGKRTLVVASGRAAFMARGDAEPSTARAFEAPDSLFEPQALSALSDAEPSSPPFRPASPPEGSDAAISLARLARLIPTLIVGAADRSLDDFVEVEAASIMAFTAGGGSSARLRLVAETPMPLAAAPTARMLAFRSDVDAAEHLAVVVGDVRAAGPPLVRIHSKCLTGDLFGSMRCDCGPQLHEAGRLIFESGAGVLLYLDQEGRGIGLVNKLRAYRLQDLGLDTLDANIALGYEPDDRSFEPAAAMLRLLGVERLRLLTNNPAKIFALRALGFDVASRTPLIAPATPQNAGYLETKRLRFGHLLSG</sequence>